<gene>
    <name evidence="4" type="ORF">FAA97_12350</name>
</gene>
<dbReference type="EMBL" id="STGV01000003">
    <property type="protein sequence ID" value="THV23381.1"/>
    <property type="molecule type" value="Genomic_DNA"/>
</dbReference>
<keyword evidence="2" id="KW-0732">Signal</keyword>
<feature type="signal peptide" evidence="2">
    <location>
        <begin position="1"/>
        <end position="21"/>
    </location>
</feature>
<evidence type="ECO:0000256" key="2">
    <source>
        <dbReference type="SAM" id="SignalP"/>
    </source>
</evidence>
<dbReference type="PANTHER" id="PTHR38731">
    <property type="entry name" value="LIPL45-RELATED LIPOPROTEIN-RELATED"/>
    <property type="match status" value="1"/>
</dbReference>
<feature type="compositionally biased region" description="Gly residues" evidence="1">
    <location>
        <begin position="300"/>
        <end position="320"/>
    </location>
</feature>
<feature type="region of interest" description="Disordered" evidence="1">
    <location>
        <begin position="209"/>
        <end position="330"/>
    </location>
</feature>
<dbReference type="AlphaFoldDB" id="A0A4S8P245"/>
<evidence type="ECO:0000259" key="3">
    <source>
        <dbReference type="Pfam" id="PF04773"/>
    </source>
</evidence>
<dbReference type="PANTHER" id="PTHR38731:SF3">
    <property type="entry name" value="BLL6125 PROTEIN"/>
    <property type="match status" value="1"/>
</dbReference>
<feature type="compositionally biased region" description="Basic and acidic residues" evidence="1">
    <location>
        <begin position="321"/>
        <end position="330"/>
    </location>
</feature>
<dbReference type="Pfam" id="PF04773">
    <property type="entry name" value="FecR"/>
    <property type="match status" value="1"/>
</dbReference>
<feature type="region of interest" description="Disordered" evidence="1">
    <location>
        <begin position="158"/>
        <end position="197"/>
    </location>
</feature>
<comment type="caution">
    <text evidence="4">The sequence shown here is derived from an EMBL/GenBank/DDBJ whole genome shotgun (WGS) entry which is preliminary data.</text>
</comment>
<organism evidence="4 5">
    <name type="scientific">Peteryoungia ipomoeae</name>
    <dbReference type="NCBI Taxonomy" id="1210932"/>
    <lineage>
        <taxon>Bacteria</taxon>
        <taxon>Pseudomonadati</taxon>
        <taxon>Pseudomonadota</taxon>
        <taxon>Alphaproteobacteria</taxon>
        <taxon>Hyphomicrobiales</taxon>
        <taxon>Rhizobiaceae</taxon>
        <taxon>Peteryoungia</taxon>
    </lineage>
</organism>
<evidence type="ECO:0000256" key="1">
    <source>
        <dbReference type="SAM" id="MobiDB-lite"/>
    </source>
</evidence>
<keyword evidence="5" id="KW-1185">Reference proteome</keyword>
<proteinExistence type="predicted"/>
<feature type="chain" id="PRO_5020435752" description="FecR protein domain-containing protein" evidence="2">
    <location>
        <begin position="22"/>
        <end position="330"/>
    </location>
</feature>
<feature type="domain" description="FecR protein" evidence="3">
    <location>
        <begin position="60"/>
        <end position="153"/>
    </location>
</feature>
<dbReference type="Gene3D" id="2.60.120.1440">
    <property type="match status" value="1"/>
</dbReference>
<feature type="compositionally biased region" description="Low complexity" evidence="1">
    <location>
        <begin position="223"/>
        <end position="286"/>
    </location>
</feature>
<reference evidence="4 5" key="1">
    <citation type="submission" date="2019-04" db="EMBL/GenBank/DDBJ databases">
        <title>Genome sequence of strain shin9-1.</title>
        <authorList>
            <person name="Gao J."/>
            <person name="Sun J."/>
        </authorList>
    </citation>
    <scope>NUCLEOTIDE SEQUENCE [LARGE SCALE GENOMIC DNA]</scope>
    <source>
        <strain evidence="5">shin9-1</strain>
    </source>
</reference>
<dbReference type="Proteomes" id="UP000308828">
    <property type="component" value="Unassembled WGS sequence"/>
</dbReference>
<name>A0A4S8P245_9HYPH</name>
<evidence type="ECO:0000313" key="4">
    <source>
        <dbReference type="EMBL" id="THV23381.1"/>
    </source>
</evidence>
<protein>
    <recommendedName>
        <fullName evidence="3">FecR protein domain-containing protein</fullName>
    </recommendedName>
</protein>
<sequence length="330" mass="32941">MQSVLKIALTLLFLILQSALAAAQGEWSVANAGKQVMVTMDNQTWSPLRKGDAVPNGAWISTGPVGRAQLVRGKESVTFKPNTLASVTTRGFFFRKTDVLQQSGELELQIEKRLRPHTSVQTPFLAAVVKGTRFTVSVSRRDARVNVNEGLVEVTSVSSGERSNLKPGQSARVGTGGMQVAGKTDTPSISRVDPPAQRVPAVGQTLKDLNKNLPDAAGNRNTSASSKGAGNSANSSGSSNGKGNSASSGGSSNGKGNSASSGGSSNGKGNSASSGGSSNGNGNSASSGGGSNGKGSSASSGGGSNGKGSSASGGGSSNGGDKGKGRGREK</sequence>
<dbReference type="OrthoDB" id="7210929at2"/>
<evidence type="ECO:0000313" key="5">
    <source>
        <dbReference type="Proteomes" id="UP000308828"/>
    </source>
</evidence>
<dbReference type="RefSeq" id="WP_136598821.1">
    <property type="nucleotide sequence ID" value="NZ_STGV01000003.1"/>
</dbReference>
<dbReference type="InterPro" id="IPR006860">
    <property type="entry name" value="FecR"/>
</dbReference>
<accession>A0A4S8P245</accession>